<evidence type="ECO:0000313" key="1">
    <source>
        <dbReference type="EMBL" id="AGM07163.1"/>
    </source>
</evidence>
<proteinExistence type="predicted"/>
<dbReference type="PATRIC" id="fig|1156913.3.peg.4654"/>
<accession>R4T9D3</accession>
<sequence>MGYSLQAVIASDNVLRDLADTVEEAHIVPLGQHLALLPVTDAYVDAVTVPGAPKLDGFWKVPRGFGSALVACSVKGPVAYVEAEYFGGTGTQIAQVWNDGEVVLGPLPMAEKEPIPAIGSPISQALRQLGAVKGDHVDEFDTIGLGRHRDTDDWLPDTD</sequence>
<dbReference type="KEGG" id="aoi:AORI_4579"/>
<gene>
    <name evidence="1" type="ORF">AORI_4579</name>
</gene>
<dbReference type="RefSeq" id="WP_016334911.1">
    <property type="nucleotide sequence ID" value="NC_021252.1"/>
</dbReference>
<dbReference type="EMBL" id="CP003410">
    <property type="protein sequence ID" value="AGM07163.1"/>
    <property type="molecule type" value="Genomic_DNA"/>
</dbReference>
<protein>
    <submittedName>
        <fullName evidence="1">Uncharacterized protein</fullName>
    </submittedName>
</protein>
<keyword evidence="2" id="KW-1185">Reference proteome</keyword>
<name>R4T9D3_9PSEU</name>
<dbReference type="Proteomes" id="UP000013968">
    <property type="component" value="Chromosome"/>
</dbReference>
<dbReference type="AlphaFoldDB" id="R4T9D3"/>
<organism evidence="1 2">
    <name type="scientific">Amycolatopsis keratiniphila</name>
    <dbReference type="NCBI Taxonomy" id="129921"/>
    <lineage>
        <taxon>Bacteria</taxon>
        <taxon>Bacillati</taxon>
        <taxon>Actinomycetota</taxon>
        <taxon>Actinomycetes</taxon>
        <taxon>Pseudonocardiales</taxon>
        <taxon>Pseudonocardiaceae</taxon>
        <taxon>Amycolatopsis</taxon>
        <taxon>Amycolatopsis japonica group</taxon>
    </lineage>
</organism>
<reference evidence="1 2" key="1">
    <citation type="journal article" date="2013" name="BMC Genomics">
        <title>ContigScape: a Cytoscape plugin facilitating microbial genome gap closing.</title>
        <authorList>
            <person name="Tang B."/>
            <person name="Wang Q."/>
            <person name="Yang M."/>
            <person name="Xie F."/>
            <person name="Zhu Y."/>
            <person name="Zhuo Y."/>
            <person name="Wang S."/>
            <person name="Gao H."/>
            <person name="Ding X."/>
            <person name="Zhang L."/>
            <person name="Zhao G."/>
            <person name="Zheng H."/>
        </authorList>
    </citation>
    <scope>NUCLEOTIDE SEQUENCE [LARGE SCALE GENOMIC DNA]</scope>
    <source>
        <strain evidence="1 2">HCCB10007</strain>
    </source>
</reference>
<evidence type="ECO:0000313" key="2">
    <source>
        <dbReference type="Proteomes" id="UP000013968"/>
    </source>
</evidence>
<dbReference type="HOGENOM" id="CLU_110680_0_0_11"/>